<dbReference type="InterPro" id="IPR043502">
    <property type="entry name" value="DNA/RNA_pol_sf"/>
</dbReference>
<gene>
    <name evidence="3" type="ORF">FSB_LOCUS9151</name>
</gene>
<feature type="domain" description="Reverse transcriptase/retrotransposon-derived protein RNase H-like" evidence="2">
    <location>
        <begin position="405"/>
        <end position="467"/>
    </location>
</feature>
<evidence type="ECO:0000256" key="1">
    <source>
        <dbReference type="SAM" id="MobiDB-lite"/>
    </source>
</evidence>
<sequence length="572" mass="65116">MAPSHRKNTHSVDVQSELTKLRQSNQALHQMMNELLHRFPASRTQSHESEHSNYHHDDFSNDDRSTSSSSIPKPTILLQWPMDYFVSNIFENGEECSKEDNITDWNSPPIYDEYLDEDCELFMGRQIVEDDDQSLFSQGFVMSEKRFMSSMLVALVLLKLRGWKGLTENPIDQGEDLKKLDHIYALEGSEFKLEVEFFFKKGRMMQEHSDSLCESLVAKRALNTHIKVDDAEQQRENIFHTRCHISNKEFEDVFPEEMPNELPPIRGIEHQIDFVPGAIIPNRSACRSNLEETKELQRQVEDLMSKGYVRESMSPCVVPVLLVPKKDGTRTMCIDCRAATISRITSIEVDEEKVKAIKEWPTPKSITEVRSFYDLASFYWRFVKDFSTLAAPLTEVIKKNVGFHWGANQENAFATIKERLCSAPVLALPDFNKTFEIECDASGIGIGAVLMQDTWPIAFFSEKLSGASLMEFVIHIDHESLKHLKGQGDDLRSNPFEERGNDGNQGGPSLKDPLQVPDGPITRSRAKKIKEAMQGLVQSTWDEASKSLTLKVGLKEGEPILIHLIQAVEDMT</sequence>
<evidence type="ECO:0000259" key="2">
    <source>
        <dbReference type="Pfam" id="PF17919"/>
    </source>
</evidence>
<dbReference type="Gene3D" id="3.30.70.270">
    <property type="match status" value="1"/>
</dbReference>
<feature type="region of interest" description="Disordered" evidence="1">
    <location>
        <begin position="485"/>
        <end position="521"/>
    </location>
</feature>
<dbReference type="PANTHER" id="PTHR35046:SF9">
    <property type="entry name" value="RNA-DIRECTED DNA POLYMERASE"/>
    <property type="match status" value="1"/>
</dbReference>
<feature type="compositionally biased region" description="Basic and acidic residues" evidence="1">
    <location>
        <begin position="485"/>
        <end position="501"/>
    </location>
</feature>
<dbReference type="PANTHER" id="PTHR35046">
    <property type="entry name" value="ZINC KNUCKLE (CCHC-TYPE) FAMILY PROTEIN"/>
    <property type="match status" value="1"/>
</dbReference>
<proteinExistence type="predicted"/>
<dbReference type="Pfam" id="PF17919">
    <property type="entry name" value="RT_RNaseH_2"/>
    <property type="match status" value="1"/>
</dbReference>
<dbReference type="InterPro" id="IPR043128">
    <property type="entry name" value="Rev_trsase/Diguanyl_cyclase"/>
</dbReference>
<dbReference type="AlphaFoldDB" id="A0A2N9F351"/>
<feature type="region of interest" description="Disordered" evidence="1">
    <location>
        <begin position="41"/>
        <end position="72"/>
    </location>
</feature>
<dbReference type="FunFam" id="3.30.70.270:FF:000020">
    <property type="entry name" value="Transposon Tf2-6 polyprotein-like Protein"/>
    <property type="match status" value="1"/>
</dbReference>
<dbReference type="InterPro" id="IPR041577">
    <property type="entry name" value="RT_RNaseH_2"/>
</dbReference>
<feature type="compositionally biased region" description="Basic and acidic residues" evidence="1">
    <location>
        <begin position="45"/>
        <end position="65"/>
    </location>
</feature>
<organism evidence="3">
    <name type="scientific">Fagus sylvatica</name>
    <name type="common">Beechnut</name>
    <dbReference type="NCBI Taxonomy" id="28930"/>
    <lineage>
        <taxon>Eukaryota</taxon>
        <taxon>Viridiplantae</taxon>
        <taxon>Streptophyta</taxon>
        <taxon>Embryophyta</taxon>
        <taxon>Tracheophyta</taxon>
        <taxon>Spermatophyta</taxon>
        <taxon>Magnoliopsida</taxon>
        <taxon>eudicotyledons</taxon>
        <taxon>Gunneridae</taxon>
        <taxon>Pentapetalae</taxon>
        <taxon>rosids</taxon>
        <taxon>fabids</taxon>
        <taxon>Fagales</taxon>
        <taxon>Fagaceae</taxon>
        <taxon>Fagus</taxon>
    </lineage>
</organism>
<accession>A0A2N9F351</accession>
<dbReference type="Gene3D" id="3.10.10.10">
    <property type="entry name" value="HIV Type 1 Reverse Transcriptase, subunit A, domain 1"/>
    <property type="match status" value="1"/>
</dbReference>
<dbReference type="SUPFAM" id="SSF56672">
    <property type="entry name" value="DNA/RNA polymerases"/>
    <property type="match status" value="1"/>
</dbReference>
<reference evidence="3" key="1">
    <citation type="submission" date="2018-02" db="EMBL/GenBank/DDBJ databases">
        <authorList>
            <person name="Cohen D.B."/>
            <person name="Kent A.D."/>
        </authorList>
    </citation>
    <scope>NUCLEOTIDE SEQUENCE</scope>
</reference>
<evidence type="ECO:0000313" key="3">
    <source>
        <dbReference type="EMBL" id="SPC81269.1"/>
    </source>
</evidence>
<dbReference type="EMBL" id="OIVN01000504">
    <property type="protein sequence ID" value="SPC81269.1"/>
    <property type="molecule type" value="Genomic_DNA"/>
</dbReference>
<name>A0A2N9F351_FAGSY</name>
<protein>
    <recommendedName>
        <fullName evidence="2">Reverse transcriptase/retrotransposon-derived protein RNase H-like domain-containing protein</fullName>
    </recommendedName>
</protein>